<dbReference type="EMBL" id="LBPX01000043">
    <property type="protein sequence ID" value="KKP65808.1"/>
    <property type="molecule type" value="Genomic_DNA"/>
</dbReference>
<evidence type="ECO:0000259" key="1">
    <source>
        <dbReference type="Pfam" id="PF21956"/>
    </source>
</evidence>
<accession>A0A0G0B8U6</accession>
<reference evidence="2 3" key="1">
    <citation type="journal article" date="2015" name="Nature">
        <title>rRNA introns, odd ribosomes, and small enigmatic genomes across a large radiation of phyla.</title>
        <authorList>
            <person name="Brown C.T."/>
            <person name="Hug L.A."/>
            <person name="Thomas B.C."/>
            <person name="Sharon I."/>
            <person name="Castelle C.J."/>
            <person name="Singh A."/>
            <person name="Wilkins M.J."/>
            <person name="Williams K.H."/>
            <person name="Banfield J.F."/>
        </authorList>
    </citation>
    <scope>NUCLEOTIDE SEQUENCE [LARGE SCALE GENOMIC DNA]</scope>
</reference>
<dbReference type="InterPro" id="IPR053830">
    <property type="entry name" value="DUF6922"/>
</dbReference>
<dbReference type="AlphaFoldDB" id="A0A0G0B8U6"/>
<protein>
    <recommendedName>
        <fullName evidence="1">DUF6922 domain-containing protein</fullName>
    </recommendedName>
</protein>
<name>A0A0G0B8U6_9BACT</name>
<proteinExistence type="predicted"/>
<evidence type="ECO:0000313" key="3">
    <source>
        <dbReference type="Proteomes" id="UP000034127"/>
    </source>
</evidence>
<comment type="caution">
    <text evidence="2">The sequence shown here is derived from an EMBL/GenBank/DDBJ whole genome shotgun (WGS) entry which is preliminary data.</text>
</comment>
<organism evidence="2 3">
    <name type="scientific">Candidatus Roizmanbacteria bacterium GW2011_GWC2_35_12</name>
    <dbReference type="NCBI Taxonomy" id="1618485"/>
    <lineage>
        <taxon>Bacteria</taxon>
        <taxon>Candidatus Roizmaniibacteriota</taxon>
    </lineage>
</organism>
<sequence>MKLPKQLQSVLWSANTDNLDLEKDKYYIIHQILSYGRLADILWLLDNYPRKIINEVFMVSFKDYERPRFYFVKDAVLGLKQWHPNEKYYVKNISRNIG</sequence>
<gene>
    <name evidence="2" type="ORF">UR63_C0043G0003</name>
</gene>
<dbReference type="Pfam" id="PF21956">
    <property type="entry name" value="DUF6922"/>
    <property type="match status" value="1"/>
</dbReference>
<evidence type="ECO:0000313" key="2">
    <source>
        <dbReference type="EMBL" id="KKP65808.1"/>
    </source>
</evidence>
<feature type="domain" description="DUF6922" evidence="1">
    <location>
        <begin position="9"/>
        <end position="56"/>
    </location>
</feature>
<dbReference type="Proteomes" id="UP000034127">
    <property type="component" value="Unassembled WGS sequence"/>
</dbReference>